<keyword evidence="3" id="KW-1185">Reference proteome</keyword>
<accession>A0A9W6XDE6</accession>
<dbReference type="AlphaFoldDB" id="A0A9W6XDE6"/>
<name>A0A9W6XDE6_9STRA</name>
<proteinExistence type="predicted"/>
<sequence>MCNFIRSNGEQCKLARNKERSGKHPIIMDKETIVVESNIVEEMPPQVNTPVVAEVVDTPAPSVIEPVEASNIEVSKVPELNVEPVATDSARRQSGKFATMWLGADSSSGGGANYGFNRKPLESA</sequence>
<evidence type="ECO:0000313" key="2">
    <source>
        <dbReference type="EMBL" id="GMF36323.1"/>
    </source>
</evidence>
<dbReference type="EMBL" id="BSXW01001382">
    <property type="protein sequence ID" value="GMF36323.1"/>
    <property type="molecule type" value="Genomic_DNA"/>
</dbReference>
<protein>
    <submittedName>
        <fullName evidence="2">Unnamed protein product</fullName>
    </submittedName>
</protein>
<gene>
    <name evidence="2" type="ORF">Plil01_001537700</name>
</gene>
<comment type="caution">
    <text evidence="2">The sequence shown here is derived from an EMBL/GenBank/DDBJ whole genome shotgun (WGS) entry which is preliminary data.</text>
</comment>
<dbReference type="OrthoDB" id="122495at2759"/>
<evidence type="ECO:0000313" key="3">
    <source>
        <dbReference type="Proteomes" id="UP001165083"/>
    </source>
</evidence>
<evidence type="ECO:0000256" key="1">
    <source>
        <dbReference type="SAM" id="MobiDB-lite"/>
    </source>
</evidence>
<reference evidence="2" key="1">
    <citation type="submission" date="2023-04" db="EMBL/GenBank/DDBJ databases">
        <title>Phytophthora lilii NBRC 32176.</title>
        <authorList>
            <person name="Ichikawa N."/>
            <person name="Sato H."/>
            <person name="Tonouchi N."/>
        </authorList>
    </citation>
    <scope>NUCLEOTIDE SEQUENCE</scope>
    <source>
        <strain evidence="2">NBRC 32176</strain>
    </source>
</reference>
<feature type="region of interest" description="Disordered" evidence="1">
    <location>
        <begin position="102"/>
        <end position="124"/>
    </location>
</feature>
<organism evidence="2 3">
    <name type="scientific">Phytophthora lilii</name>
    <dbReference type="NCBI Taxonomy" id="2077276"/>
    <lineage>
        <taxon>Eukaryota</taxon>
        <taxon>Sar</taxon>
        <taxon>Stramenopiles</taxon>
        <taxon>Oomycota</taxon>
        <taxon>Peronosporomycetes</taxon>
        <taxon>Peronosporales</taxon>
        <taxon>Peronosporaceae</taxon>
        <taxon>Phytophthora</taxon>
    </lineage>
</organism>
<dbReference type="Proteomes" id="UP001165083">
    <property type="component" value="Unassembled WGS sequence"/>
</dbReference>